<reference evidence="1 2" key="1">
    <citation type="journal article" date="2019" name="Sci. Rep.">
        <title>A high-quality genome of Eragrostis curvula grass provides insights into Poaceae evolution and supports new strategies to enhance forage quality.</title>
        <authorList>
            <person name="Carballo J."/>
            <person name="Santos B.A.C.M."/>
            <person name="Zappacosta D."/>
            <person name="Garbus I."/>
            <person name="Selva J.P."/>
            <person name="Gallo C.A."/>
            <person name="Diaz A."/>
            <person name="Albertini E."/>
            <person name="Caccamo M."/>
            <person name="Echenique V."/>
        </authorList>
    </citation>
    <scope>NUCLEOTIDE SEQUENCE [LARGE SCALE GENOMIC DNA]</scope>
    <source>
        <strain evidence="2">cv. Victoria</strain>
        <tissue evidence="1">Leaf</tissue>
    </source>
</reference>
<comment type="caution">
    <text evidence="1">The sequence shown here is derived from an EMBL/GenBank/DDBJ whole genome shotgun (WGS) entry which is preliminary data.</text>
</comment>
<gene>
    <name evidence="1" type="ORF">EJB05_32013</name>
</gene>
<proteinExistence type="predicted"/>
<organism evidence="1 2">
    <name type="scientific">Eragrostis curvula</name>
    <name type="common">weeping love grass</name>
    <dbReference type="NCBI Taxonomy" id="38414"/>
    <lineage>
        <taxon>Eukaryota</taxon>
        <taxon>Viridiplantae</taxon>
        <taxon>Streptophyta</taxon>
        <taxon>Embryophyta</taxon>
        <taxon>Tracheophyta</taxon>
        <taxon>Spermatophyta</taxon>
        <taxon>Magnoliopsida</taxon>
        <taxon>Liliopsida</taxon>
        <taxon>Poales</taxon>
        <taxon>Poaceae</taxon>
        <taxon>PACMAD clade</taxon>
        <taxon>Chloridoideae</taxon>
        <taxon>Eragrostideae</taxon>
        <taxon>Eragrostidinae</taxon>
        <taxon>Eragrostis</taxon>
    </lineage>
</organism>
<evidence type="ECO:0000313" key="2">
    <source>
        <dbReference type="Proteomes" id="UP000324897"/>
    </source>
</evidence>
<accession>A0A5J9UG64</accession>
<feature type="non-terminal residue" evidence="1">
    <location>
        <position position="1"/>
    </location>
</feature>
<dbReference type="EMBL" id="RWGY01000026">
    <property type="protein sequence ID" value="TVU22327.1"/>
    <property type="molecule type" value="Genomic_DNA"/>
</dbReference>
<sequence length="214" mass="23421">MIHYLCLLRGKGSQRSEDQLGHAREFVVCRVFDKSSGVRKEPAELAPVSTPPYRTTMSGEGADLRSMSIPIPTLFHVGIQDFTMNSNDLHPLMGDPSASFYSPDGMGSSVPPPLLRPLLSPLFPMAGMGSIGLQMDNYFGNSTTINEYVSLYQQDGFETTNDYGFVTELDIIPMSLLLQDAIVCPDETNALHISSMVNPGHVASSTVDMDNIWI</sequence>
<evidence type="ECO:0000313" key="1">
    <source>
        <dbReference type="EMBL" id="TVU22327.1"/>
    </source>
</evidence>
<dbReference type="Gramene" id="TVU22327">
    <property type="protein sequence ID" value="TVU22327"/>
    <property type="gene ID" value="EJB05_32013"/>
</dbReference>
<keyword evidence="2" id="KW-1185">Reference proteome</keyword>
<evidence type="ECO:0008006" key="3">
    <source>
        <dbReference type="Google" id="ProtNLM"/>
    </source>
</evidence>
<dbReference type="Proteomes" id="UP000324897">
    <property type="component" value="Unassembled WGS sequence"/>
</dbReference>
<name>A0A5J9UG64_9POAL</name>
<protein>
    <recommendedName>
        <fullName evidence="3">NAC domain-containing protein</fullName>
    </recommendedName>
</protein>
<dbReference type="AlphaFoldDB" id="A0A5J9UG64"/>